<feature type="compositionally biased region" description="Basic residues" evidence="1">
    <location>
        <begin position="105"/>
        <end position="115"/>
    </location>
</feature>
<evidence type="ECO:0000313" key="2">
    <source>
        <dbReference type="EMBL" id="OGE55385.1"/>
    </source>
</evidence>
<feature type="region of interest" description="Disordered" evidence="1">
    <location>
        <begin position="102"/>
        <end position="156"/>
    </location>
</feature>
<dbReference type="EMBL" id="LXJU01000004">
    <property type="protein sequence ID" value="OGE55385.1"/>
    <property type="molecule type" value="Genomic_DNA"/>
</dbReference>
<dbReference type="InterPro" id="IPR007175">
    <property type="entry name" value="Rpr2/Snm1/Rpp21"/>
</dbReference>
<organism evidence="2 3">
    <name type="scientific">Penicillium arizonense</name>
    <dbReference type="NCBI Taxonomy" id="1835702"/>
    <lineage>
        <taxon>Eukaryota</taxon>
        <taxon>Fungi</taxon>
        <taxon>Dikarya</taxon>
        <taxon>Ascomycota</taxon>
        <taxon>Pezizomycotina</taxon>
        <taxon>Eurotiomycetes</taxon>
        <taxon>Eurotiomycetidae</taxon>
        <taxon>Eurotiales</taxon>
        <taxon>Aspergillaceae</taxon>
        <taxon>Penicillium</taxon>
    </lineage>
</organism>
<sequence length="179" mass="19455">MAIDARQEFLNRAAEALAASPSTSSHLLALHTQLLHENSKALNTTQKKEYCGACGSLRKPQWTRVTDIKPKRIKASSASAPSASVATIYKCLRCRERTVLESKKKTAPKSLRHAAAKASTRGPTLDTKGETHSATDPTKSVDNQNSKKRAKTRKQGGLQALLASKKSAQPSLDLFDFLQ</sequence>
<accession>A0A1F5LQH1</accession>
<dbReference type="Pfam" id="PF04032">
    <property type="entry name" value="Rpr2"/>
    <property type="match status" value="1"/>
</dbReference>
<protein>
    <submittedName>
        <fullName evidence="2">Uncharacterized protein</fullName>
    </submittedName>
</protein>
<dbReference type="RefSeq" id="XP_022490814.1">
    <property type="nucleotide sequence ID" value="XM_022629073.1"/>
</dbReference>
<dbReference type="Proteomes" id="UP000177622">
    <property type="component" value="Unassembled WGS sequence"/>
</dbReference>
<feature type="compositionally biased region" description="Polar residues" evidence="1">
    <location>
        <begin position="134"/>
        <end position="144"/>
    </location>
</feature>
<dbReference type="STRING" id="1835702.A0A1F5LQH1"/>
<dbReference type="GO" id="GO:0006396">
    <property type="term" value="P:RNA processing"/>
    <property type="evidence" value="ECO:0007669"/>
    <property type="project" value="InterPro"/>
</dbReference>
<keyword evidence="3" id="KW-1185">Reference proteome</keyword>
<reference evidence="2 3" key="1">
    <citation type="journal article" date="2016" name="Sci. Rep.">
        <title>Penicillium arizonense, a new, genome sequenced fungal species, reveals a high chemical diversity in secreted metabolites.</title>
        <authorList>
            <person name="Grijseels S."/>
            <person name="Nielsen J.C."/>
            <person name="Randelovic M."/>
            <person name="Nielsen J."/>
            <person name="Nielsen K.F."/>
            <person name="Workman M."/>
            <person name="Frisvad J.C."/>
        </authorList>
    </citation>
    <scope>NUCLEOTIDE SEQUENCE [LARGE SCALE GENOMIC DNA]</scope>
    <source>
        <strain evidence="2 3">CBS 141311</strain>
    </source>
</reference>
<evidence type="ECO:0000313" key="3">
    <source>
        <dbReference type="Proteomes" id="UP000177622"/>
    </source>
</evidence>
<dbReference type="GeneID" id="34573807"/>
<evidence type="ECO:0000256" key="1">
    <source>
        <dbReference type="SAM" id="MobiDB-lite"/>
    </source>
</evidence>
<comment type="caution">
    <text evidence="2">The sequence shown here is derived from an EMBL/GenBank/DDBJ whole genome shotgun (WGS) entry which is preliminary data.</text>
</comment>
<name>A0A1F5LQH1_PENAI</name>
<gene>
    <name evidence="2" type="ORF">PENARI_c004G04192</name>
</gene>
<dbReference type="OrthoDB" id="438080at2759"/>
<proteinExistence type="predicted"/>
<dbReference type="AlphaFoldDB" id="A0A1F5LQH1"/>